<dbReference type="Gene3D" id="3.30.410.10">
    <property type="entry name" value="Cholesterol Oxidase, domain 2"/>
    <property type="match status" value="1"/>
</dbReference>
<dbReference type="PATRIC" id="fig|1441730.3.peg.2324"/>
<evidence type="ECO:0000313" key="17">
    <source>
        <dbReference type="EMBL" id="KSZ58458.1"/>
    </source>
</evidence>
<evidence type="ECO:0000256" key="10">
    <source>
        <dbReference type="ARBA" id="ARBA00023235"/>
    </source>
</evidence>
<dbReference type="AlphaFoldDB" id="A0A0V9UKA3"/>
<evidence type="ECO:0000313" key="18">
    <source>
        <dbReference type="Proteomes" id="UP000053060"/>
    </source>
</evidence>
<evidence type="ECO:0000256" key="3">
    <source>
        <dbReference type="ARBA" id="ARBA00022548"/>
    </source>
</evidence>
<evidence type="ECO:0000256" key="7">
    <source>
        <dbReference type="ARBA" id="ARBA00023098"/>
    </source>
</evidence>
<gene>
    <name evidence="17" type="ORF">Z045_11180</name>
</gene>
<evidence type="ECO:0000256" key="13">
    <source>
        <dbReference type="ARBA" id="ARBA00049723"/>
    </source>
</evidence>
<dbReference type="SUPFAM" id="SSF54373">
    <property type="entry name" value="FAD-linked reductases, C-terminal domain"/>
    <property type="match status" value="1"/>
</dbReference>
<keyword evidence="4" id="KW-0285">Flavoprotein</keyword>
<dbReference type="SUPFAM" id="SSF51905">
    <property type="entry name" value="FAD/NAD(P)-binding domain"/>
    <property type="match status" value="1"/>
</dbReference>
<evidence type="ECO:0000256" key="11">
    <source>
        <dbReference type="ARBA" id="ARBA00038856"/>
    </source>
</evidence>
<dbReference type="EC" id="1.1.3.6" evidence="13"/>
<dbReference type="GO" id="GO:0004769">
    <property type="term" value="F:steroid Delta-isomerase activity"/>
    <property type="evidence" value="ECO:0007669"/>
    <property type="project" value="UniProtKB-EC"/>
</dbReference>
<dbReference type="RefSeq" id="WP_060651930.1">
    <property type="nucleotide sequence ID" value="NZ_AZXY01000005.1"/>
</dbReference>
<comment type="cofactor">
    <cofactor evidence="1">
        <name>FAD</name>
        <dbReference type="ChEBI" id="CHEBI:57692"/>
    </cofactor>
</comment>
<evidence type="ECO:0000256" key="9">
    <source>
        <dbReference type="ARBA" id="ARBA00023221"/>
    </source>
</evidence>
<dbReference type="EMBL" id="AZXY01000005">
    <property type="protein sequence ID" value="KSZ58458.1"/>
    <property type="molecule type" value="Genomic_DNA"/>
</dbReference>
<accession>A0A0V9UKA3</accession>
<dbReference type="InterPro" id="IPR052542">
    <property type="entry name" value="Cholesterol_Oxidase"/>
</dbReference>
<dbReference type="Gene3D" id="3.50.50.60">
    <property type="entry name" value="FAD/NAD(P)-binding domain"/>
    <property type="match status" value="1"/>
</dbReference>
<dbReference type="InterPro" id="IPR007867">
    <property type="entry name" value="GMC_OxRtase_C"/>
</dbReference>
<dbReference type="PANTHER" id="PTHR47470">
    <property type="entry name" value="CHOLESTEROL OXIDASE"/>
    <property type="match status" value="1"/>
</dbReference>
<keyword evidence="10" id="KW-0413">Isomerase</keyword>
<dbReference type="GO" id="GO:0016995">
    <property type="term" value="F:cholesterol oxidase activity"/>
    <property type="evidence" value="ECO:0007669"/>
    <property type="project" value="UniProtKB-EC"/>
</dbReference>
<comment type="caution">
    <text evidence="17">The sequence shown here is derived from an EMBL/GenBank/DDBJ whole genome shotgun (WGS) entry which is preliminary data.</text>
</comment>
<feature type="domain" description="Glucose-methanol-choline oxidoreductase C-terminal" evidence="16">
    <location>
        <begin position="458"/>
        <end position="509"/>
    </location>
</feature>
<keyword evidence="5" id="KW-0274">FAD</keyword>
<reference evidence="18" key="1">
    <citation type="submission" date="2015-01" db="EMBL/GenBank/DDBJ databases">
        <title>Draft genome sequence of Rhodococcus pyridinivorans strain KG-16, a hydrocarbon-degrading bacterium.</title>
        <authorList>
            <person name="Aggarwal R.K."/>
            <person name="Dawar C."/>
        </authorList>
    </citation>
    <scope>NUCLEOTIDE SEQUENCE [LARGE SCALE GENOMIC DNA]</scope>
    <source>
        <strain evidence="18">KG-16</strain>
    </source>
</reference>
<dbReference type="Pfam" id="PF05199">
    <property type="entry name" value="GMC_oxred_C"/>
    <property type="match status" value="1"/>
</dbReference>
<name>A0A0V9UKA3_9NOCA</name>
<organism evidence="17 18">
    <name type="scientific">Rhodococcus pyridinivorans KG-16</name>
    <dbReference type="NCBI Taxonomy" id="1441730"/>
    <lineage>
        <taxon>Bacteria</taxon>
        <taxon>Bacillati</taxon>
        <taxon>Actinomycetota</taxon>
        <taxon>Actinomycetes</taxon>
        <taxon>Mycobacteriales</taxon>
        <taxon>Nocardiaceae</taxon>
        <taxon>Rhodococcus</taxon>
    </lineage>
</organism>
<dbReference type="PROSITE" id="PS51318">
    <property type="entry name" value="TAT"/>
    <property type="match status" value="1"/>
</dbReference>
<reference evidence="17 18" key="2">
    <citation type="journal article" date="2016" name="Genome Announc.">
        <title>Draft Genome Sequence of a Versatile Hydrocarbon-Degrading Bacterium, Rhodococcus pyridinivorans Strain KG-16, Collected from Oil Fields in India.</title>
        <authorList>
            <person name="Aggarwal R.K."/>
            <person name="Dawar C."/>
            <person name="Phanindranath R."/>
            <person name="Mutnuri L."/>
            <person name="Dayal A.M."/>
        </authorList>
    </citation>
    <scope>NUCLEOTIDE SEQUENCE [LARGE SCALE GENOMIC DNA]</scope>
    <source>
        <strain evidence="17 18">KG-16</strain>
    </source>
</reference>
<keyword evidence="7" id="KW-0443">Lipid metabolism</keyword>
<comment type="similarity">
    <text evidence="2">Belongs to the GMC oxidoreductase family.</text>
</comment>
<protein>
    <recommendedName>
        <fullName evidence="14">Cholesterol oxidase</fullName>
        <ecNumber evidence="13">1.1.3.6</ecNumber>
        <ecNumber evidence="11">5.3.3.1</ecNumber>
    </recommendedName>
    <alternativeName>
        <fullName evidence="15">Cholesterol isomerase</fullName>
    </alternativeName>
</protein>
<keyword evidence="9" id="KW-0753">Steroid metabolism</keyword>
<evidence type="ECO:0000256" key="15">
    <source>
        <dbReference type="ARBA" id="ARBA00049778"/>
    </source>
</evidence>
<evidence type="ECO:0000256" key="2">
    <source>
        <dbReference type="ARBA" id="ARBA00010790"/>
    </source>
</evidence>
<keyword evidence="3" id="KW-0153">Cholesterol metabolism</keyword>
<dbReference type="PANTHER" id="PTHR47470:SF1">
    <property type="entry name" value="FAD-DEPENDENT OXIDOREDUCTASE 2 FAD BINDING DOMAIN-CONTAINING PROTEIN"/>
    <property type="match status" value="1"/>
</dbReference>
<keyword evidence="6" id="KW-0560">Oxidoreductase</keyword>
<dbReference type="GO" id="GO:0008203">
    <property type="term" value="P:cholesterol metabolic process"/>
    <property type="evidence" value="ECO:0007669"/>
    <property type="project" value="UniProtKB-KW"/>
</dbReference>
<evidence type="ECO:0000256" key="1">
    <source>
        <dbReference type="ARBA" id="ARBA00001974"/>
    </source>
</evidence>
<evidence type="ECO:0000256" key="8">
    <source>
        <dbReference type="ARBA" id="ARBA00023166"/>
    </source>
</evidence>
<evidence type="ECO:0000259" key="16">
    <source>
        <dbReference type="Pfam" id="PF05199"/>
    </source>
</evidence>
<keyword evidence="8" id="KW-1207">Sterol metabolism</keyword>
<dbReference type="InterPro" id="IPR036188">
    <property type="entry name" value="FAD/NAD-bd_sf"/>
</dbReference>
<dbReference type="Proteomes" id="UP000053060">
    <property type="component" value="Unassembled WGS sequence"/>
</dbReference>
<evidence type="ECO:0000256" key="14">
    <source>
        <dbReference type="ARBA" id="ARBA00049744"/>
    </source>
</evidence>
<dbReference type="InterPro" id="IPR006311">
    <property type="entry name" value="TAT_signal"/>
</dbReference>
<dbReference type="EC" id="5.3.3.1" evidence="11"/>
<evidence type="ECO:0000256" key="4">
    <source>
        <dbReference type="ARBA" id="ARBA00022630"/>
    </source>
</evidence>
<proteinExistence type="inferred from homology"/>
<sequence>MNIALSRRTFLRGTVVGGAAVAALSLSPIPRARAEVTEERHRAVVVGSGFGGAITALHLGRAGVQTLVLERGIRWPTGPNAETFPHMLQPDGRMSWLSSAPVMTGTPPIPTEPFTGLIERVPGNGMDVMCGAGVGGSSLAYHGMTVQPDGQRFSDSVSSRIDYDLLASDHYRRVARMLQVATIPDDLLDHDRYRSSRQFLDRAGSEGYDTFRVPMCIDWDFARRELTGELKPSYTTGDVIYGVNNGGKFSVDVTYLAEAERTGHVTVAPLHRVGDIERAPDGTWIVHVDRIHTDGTILERKRILAQSLFLGAGSAGTTRLLVKAKAKGFVPDLPDGVGTGWGNNGDRVFAVTSPLVSPGDHQGGPACVGMRDYTDPAGPLMIVTGPVPFPVDVGTTTMIGLGIVDGRGVWHYDAGRDDAVLNWDQAYDRELTRAIEARIRRIAGPASIVIDVNAVDINTFHPLGGAPFGAVCDDAGRVHGQPGLYVVDGAKIPGSTGACNPSMTIAALAEYGADRIVSRDLDRVF</sequence>
<evidence type="ECO:0000256" key="5">
    <source>
        <dbReference type="ARBA" id="ARBA00022827"/>
    </source>
</evidence>
<comment type="pathway">
    <text evidence="12">Steroid metabolism; cholesterol degradation.</text>
</comment>
<evidence type="ECO:0000256" key="12">
    <source>
        <dbReference type="ARBA" id="ARBA00049645"/>
    </source>
</evidence>
<evidence type="ECO:0000256" key="6">
    <source>
        <dbReference type="ARBA" id="ARBA00023002"/>
    </source>
</evidence>